<comment type="caution">
    <text evidence="1">The sequence shown here is derived from an EMBL/GenBank/DDBJ whole genome shotgun (WGS) entry which is preliminary data.</text>
</comment>
<dbReference type="OrthoDB" id="3365917at2759"/>
<dbReference type="AlphaFoldDB" id="A0A9P7GNT0"/>
<accession>A0A9P7GNT0</accession>
<evidence type="ECO:0000313" key="2">
    <source>
        <dbReference type="Proteomes" id="UP000717328"/>
    </source>
</evidence>
<reference evidence="1" key="2">
    <citation type="submission" date="2021-10" db="EMBL/GenBank/DDBJ databases">
        <title>Phylogenomics reveals ancestral predisposition of the termite-cultivated fungus Termitomyces towards a domesticated lifestyle.</title>
        <authorList>
            <person name="Auxier B."/>
            <person name="Grum-Grzhimaylo A."/>
            <person name="Cardenas M.E."/>
            <person name="Lodge J.D."/>
            <person name="Laessoe T."/>
            <person name="Pedersen O."/>
            <person name="Smith M.E."/>
            <person name="Kuyper T.W."/>
            <person name="Franco-Molano E.A."/>
            <person name="Baroni T.J."/>
            <person name="Aanen D.K."/>
        </authorList>
    </citation>
    <scope>NUCLEOTIDE SEQUENCE</scope>
    <source>
        <strain evidence="1">D49</strain>
    </source>
</reference>
<protein>
    <submittedName>
        <fullName evidence="1">Uncharacterized protein</fullName>
    </submittedName>
</protein>
<dbReference type="Proteomes" id="UP000717328">
    <property type="component" value="Unassembled WGS sequence"/>
</dbReference>
<keyword evidence="2" id="KW-1185">Reference proteome</keyword>
<organism evidence="1 2">
    <name type="scientific">Sphagnurus paluster</name>
    <dbReference type="NCBI Taxonomy" id="117069"/>
    <lineage>
        <taxon>Eukaryota</taxon>
        <taxon>Fungi</taxon>
        <taxon>Dikarya</taxon>
        <taxon>Basidiomycota</taxon>
        <taxon>Agaricomycotina</taxon>
        <taxon>Agaricomycetes</taxon>
        <taxon>Agaricomycetidae</taxon>
        <taxon>Agaricales</taxon>
        <taxon>Tricholomatineae</taxon>
        <taxon>Lyophyllaceae</taxon>
        <taxon>Sphagnurus</taxon>
    </lineage>
</organism>
<dbReference type="EMBL" id="JABCKI010000052">
    <property type="protein sequence ID" value="KAG5653451.1"/>
    <property type="molecule type" value="Genomic_DNA"/>
</dbReference>
<reference evidence="1" key="1">
    <citation type="submission" date="2021-02" db="EMBL/GenBank/DDBJ databases">
        <authorList>
            <person name="Nieuwenhuis M."/>
            <person name="Van De Peppel L.J.J."/>
        </authorList>
    </citation>
    <scope>NUCLEOTIDE SEQUENCE</scope>
    <source>
        <strain evidence="1">D49</strain>
    </source>
</reference>
<evidence type="ECO:0000313" key="1">
    <source>
        <dbReference type="EMBL" id="KAG5653451.1"/>
    </source>
</evidence>
<name>A0A9P7GNT0_9AGAR</name>
<gene>
    <name evidence="1" type="ORF">H0H81_000340</name>
</gene>
<proteinExistence type="predicted"/>
<sequence>MFAGRVAGGGTRNEIYGTKTYGSGYPGITGRGVAGRGFPFYFWPLAWGGAGAIVGGASTQYLRTNEYGQPNNSSRPGGAMAAAVFPSSSTKSVFRVLADNATVTALITDLKANCSSSLDLLGTSTQPSPYGGYPTPEQVIQYYRASSIALTLDGYNNSAVYGAEGTPDTPIPSGVDMRLMDCLNQTIGLAAPLLSGAEMRWAAPNLGFLGLLYVLWNIFSLV</sequence>